<feature type="transmembrane region" description="Helical" evidence="5">
    <location>
        <begin position="36"/>
        <end position="60"/>
    </location>
</feature>
<gene>
    <name evidence="7" type="ORF">S01H1_64166</name>
</gene>
<evidence type="ECO:0000256" key="5">
    <source>
        <dbReference type="SAM" id="Phobius"/>
    </source>
</evidence>
<name>X0XCA9_9ZZZZ</name>
<dbReference type="EMBL" id="BARS01042278">
    <property type="protein sequence ID" value="GAG40829.1"/>
    <property type="molecule type" value="Genomic_DNA"/>
</dbReference>
<dbReference type="InterPro" id="IPR004837">
    <property type="entry name" value="NaCa_Exmemb"/>
</dbReference>
<reference evidence="7" key="1">
    <citation type="journal article" date="2014" name="Front. Microbiol.">
        <title>High frequency of phylogenetically diverse reductive dehalogenase-homologous genes in deep subseafloor sedimentary metagenomes.</title>
        <authorList>
            <person name="Kawai M."/>
            <person name="Futagami T."/>
            <person name="Toyoda A."/>
            <person name="Takaki Y."/>
            <person name="Nishi S."/>
            <person name="Hori S."/>
            <person name="Arai W."/>
            <person name="Tsubouchi T."/>
            <person name="Morono Y."/>
            <person name="Uchiyama I."/>
            <person name="Ito T."/>
            <person name="Fujiyama A."/>
            <person name="Inagaki F."/>
            <person name="Takami H."/>
        </authorList>
    </citation>
    <scope>NUCLEOTIDE SEQUENCE</scope>
    <source>
        <strain evidence="7">Expedition CK06-06</strain>
    </source>
</reference>
<dbReference type="Pfam" id="PF01699">
    <property type="entry name" value="Na_Ca_ex"/>
    <property type="match status" value="1"/>
</dbReference>
<dbReference type="InterPro" id="IPR044880">
    <property type="entry name" value="NCX_ion-bd_dom_sf"/>
</dbReference>
<proteinExistence type="predicted"/>
<evidence type="ECO:0000313" key="7">
    <source>
        <dbReference type="EMBL" id="GAG40829.1"/>
    </source>
</evidence>
<dbReference type="Gene3D" id="1.20.1420.30">
    <property type="entry name" value="NCX, central ion-binding region"/>
    <property type="match status" value="1"/>
</dbReference>
<accession>X0XCA9</accession>
<comment type="caution">
    <text evidence="7">The sequence shown here is derived from an EMBL/GenBank/DDBJ whole genome shotgun (WGS) entry which is preliminary data.</text>
</comment>
<keyword evidence="4 5" id="KW-0472">Membrane</keyword>
<dbReference type="AlphaFoldDB" id="X0XCA9"/>
<evidence type="ECO:0000256" key="4">
    <source>
        <dbReference type="ARBA" id="ARBA00023136"/>
    </source>
</evidence>
<feature type="transmembrane region" description="Helical" evidence="5">
    <location>
        <begin position="67"/>
        <end position="89"/>
    </location>
</feature>
<evidence type="ECO:0000259" key="6">
    <source>
        <dbReference type="Pfam" id="PF01699"/>
    </source>
</evidence>
<organism evidence="7">
    <name type="scientific">marine sediment metagenome</name>
    <dbReference type="NCBI Taxonomy" id="412755"/>
    <lineage>
        <taxon>unclassified sequences</taxon>
        <taxon>metagenomes</taxon>
        <taxon>ecological metagenomes</taxon>
    </lineage>
</organism>
<feature type="transmembrane region" description="Helical" evidence="5">
    <location>
        <begin position="109"/>
        <end position="128"/>
    </location>
</feature>
<feature type="non-terminal residue" evidence="7">
    <location>
        <position position="130"/>
    </location>
</feature>
<evidence type="ECO:0000256" key="1">
    <source>
        <dbReference type="ARBA" id="ARBA00004141"/>
    </source>
</evidence>
<evidence type="ECO:0000256" key="2">
    <source>
        <dbReference type="ARBA" id="ARBA00022692"/>
    </source>
</evidence>
<keyword evidence="3 5" id="KW-1133">Transmembrane helix</keyword>
<feature type="domain" description="Sodium/calcium exchanger membrane region" evidence="6">
    <location>
        <begin position="3"/>
        <end position="123"/>
    </location>
</feature>
<keyword evidence="2 5" id="KW-0812">Transmembrane</keyword>
<dbReference type="GO" id="GO:0055085">
    <property type="term" value="P:transmembrane transport"/>
    <property type="evidence" value="ECO:0007669"/>
    <property type="project" value="InterPro"/>
</dbReference>
<protein>
    <recommendedName>
        <fullName evidence="6">Sodium/calcium exchanger membrane region domain-containing protein</fullName>
    </recommendedName>
</protein>
<sequence>MIWLNFFICVLLVLFFGAKLSRYGDVIAEKTGLSGFWVGLLLLAVITSLPEIITGVSAVTVVEVPDLAMGTLFGSNLLNLLIIAVLDIIHRGGPLLSIAGAGHRLSSGLGIVLIAFAAGSILLGTRVWDG</sequence>
<dbReference type="GO" id="GO:0016020">
    <property type="term" value="C:membrane"/>
    <property type="evidence" value="ECO:0007669"/>
    <property type="project" value="UniProtKB-SubCell"/>
</dbReference>
<evidence type="ECO:0000256" key="3">
    <source>
        <dbReference type="ARBA" id="ARBA00022989"/>
    </source>
</evidence>
<comment type="subcellular location">
    <subcellularLocation>
        <location evidence="1">Membrane</location>
        <topology evidence="1">Multi-pass membrane protein</topology>
    </subcellularLocation>
</comment>